<protein>
    <submittedName>
        <fullName evidence="2">Uncharacterized protein</fullName>
    </submittedName>
</protein>
<feature type="compositionally biased region" description="Pro residues" evidence="1">
    <location>
        <begin position="103"/>
        <end position="117"/>
    </location>
</feature>
<proteinExistence type="predicted"/>
<comment type="caution">
    <text evidence="2">The sequence shown here is derived from an EMBL/GenBank/DDBJ whole genome shotgun (WGS) entry which is preliminary data.</text>
</comment>
<dbReference type="Proteomes" id="UP000823388">
    <property type="component" value="Chromosome 9K"/>
</dbReference>
<gene>
    <name evidence="2" type="ORF">PVAP13_9KG540800</name>
</gene>
<evidence type="ECO:0000313" key="3">
    <source>
        <dbReference type="Proteomes" id="UP000823388"/>
    </source>
</evidence>
<evidence type="ECO:0000313" key="2">
    <source>
        <dbReference type="EMBL" id="KAG2553672.1"/>
    </source>
</evidence>
<sequence length="181" mass="20063">MPAASPLAQPSPLHAPSRRRRGAQPLTLLSPPPMRRQRWPFPLRPSVSPQRWQRRRLLPVPDLSCLRPANPPPPHPRACMRRSAASAALSVADGPRAVRSSPRQPPSPPCGRPPLRIPPRTVRAPPRGRPPARIPHAWCVRPPPYKSSSPKLCRSSRTNHWITGSQDLPAPSYRGPQVHNS</sequence>
<reference evidence="2" key="1">
    <citation type="submission" date="2020-05" db="EMBL/GenBank/DDBJ databases">
        <title>WGS assembly of Panicum virgatum.</title>
        <authorList>
            <person name="Lovell J.T."/>
            <person name="Jenkins J."/>
            <person name="Shu S."/>
            <person name="Juenger T.E."/>
            <person name="Schmutz J."/>
        </authorList>
    </citation>
    <scope>NUCLEOTIDE SEQUENCE</scope>
    <source>
        <strain evidence="2">AP13</strain>
    </source>
</reference>
<keyword evidence="3" id="KW-1185">Reference proteome</keyword>
<feature type="compositionally biased region" description="Low complexity" evidence="1">
    <location>
        <begin position="81"/>
        <end position="102"/>
    </location>
</feature>
<name>A0A8T0P0A7_PANVG</name>
<dbReference type="AlphaFoldDB" id="A0A8T0P0A7"/>
<dbReference type="EMBL" id="CM029053">
    <property type="protein sequence ID" value="KAG2553672.1"/>
    <property type="molecule type" value="Genomic_DNA"/>
</dbReference>
<feature type="region of interest" description="Disordered" evidence="1">
    <location>
        <begin position="1"/>
        <end position="181"/>
    </location>
</feature>
<evidence type="ECO:0000256" key="1">
    <source>
        <dbReference type="SAM" id="MobiDB-lite"/>
    </source>
</evidence>
<feature type="compositionally biased region" description="Low complexity" evidence="1">
    <location>
        <begin position="1"/>
        <end position="15"/>
    </location>
</feature>
<organism evidence="2 3">
    <name type="scientific">Panicum virgatum</name>
    <name type="common">Blackwell switchgrass</name>
    <dbReference type="NCBI Taxonomy" id="38727"/>
    <lineage>
        <taxon>Eukaryota</taxon>
        <taxon>Viridiplantae</taxon>
        <taxon>Streptophyta</taxon>
        <taxon>Embryophyta</taxon>
        <taxon>Tracheophyta</taxon>
        <taxon>Spermatophyta</taxon>
        <taxon>Magnoliopsida</taxon>
        <taxon>Liliopsida</taxon>
        <taxon>Poales</taxon>
        <taxon>Poaceae</taxon>
        <taxon>PACMAD clade</taxon>
        <taxon>Panicoideae</taxon>
        <taxon>Panicodae</taxon>
        <taxon>Paniceae</taxon>
        <taxon>Panicinae</taxon>
        <taxon>Panicum</taxon>
        <taxon>Panicum sect. Hiantes</taxon>
    </lineage>
</organism>
<accession>A0A8T0P0A7</accession>
<feature type="compositionally biased region" description="Polar residues" evidence="1">
    <location>
        <begin position="146"/>
        <end position="166"/>
    </location>
</feature>